<comment type="caution">
    <text evidence="1">The sequence shown here is derived from an EMBL/GenBank/DDBJ whole genome shotgun (WGS) entry which is preliminary data.</text>
</comment>
<protein>
    <submittedName>
        <fullName evidence="1">Uncharacterized protein</fullName>
    </submittedName>
</protein>
<dbReference type="Proteomes" id="UP000092124">
    <property type="component" value="Unassembled WGS sequence"/>
</dbReference>
<organism evidence="1 2">
    <name type="scientific">Neotoma lepida</name>
    <name type="common">Desert woodrat</name>
    <dbReference type="NCBI Taxonomy" id="56216"/>
    <lineage>
        <taxon>Eukaryota</taxon>
        <taxon>Metazoa</taxon>
        <taxon>Chordata</taxon>
        <taxon>Craniata</taxon>
        <taxon>Vertebrata</taxon>
        <taxon>Euteleostomi</taxon>
        <taxon>Mammalia</taxon>
        <taxon>Eutheria</taxon>
        <taxon>Euarchontoglires</taxon>
        <taxon>Glires</taxon>
        <taxon>Rodentia</taxon>
        <taxon>Myomorpha</taxon>
        <taxon>Muroidea</taxon>
        <taxon>Cricetidae</taxon>
        <taxon>Neotominae</taxon>
        <taxon>Neotoma</taxon>
    </lineage>
</organism>
<dbReference type="AlphaFoldDB" id="A0A1A6HS25"/>
<name>A0A1A6HS25_NEOLE</name>
<sequence length="79" mass="9008">MAGGRREMKAKVQLELRVGKGNRARLRARRSPCLSLALLVAGLYTFPKLEKIGWSIEFKLGERPHLTSLGQWEMKTELQ</sequence>
<evidence type="ECO:0000313" key="1">
    <source>
        <dbReference type="EMBL" id="OBS81061.1"/>
    </source>
</evidence>
<keyword evidence="2" id="KW-1185">Reference proteome</keyword>
<dbReference type="EMBL" id="LZPO01017294">
    <property type="protein sequence ID" value="OBS81061.1"/>
    <property type="molecule type" value="Genomic_DNA"/>
</dbReference>
<reference evidence="1 2" key="1">
    <citation type="submission" date="2016-06" db="EMBL/GenBank/DDBJ databases">
        <title>The Draft Genome Sequence and Annotation of the Desert Woodrat Neotoma lepida.</title>
        <authorList>
            <person name="Campbell M."/>
            <person name="Oakeson K.F."/>
            <person name="Yandell M."/>
            <person name="Halpert J.R."/>
            <person name="Dearing D."/>
        </authorList>
    </citation>
    <scope>NUCLEOTIDE SEQUENCE [LARGE SCALE GENOMIC DNA]</scope>
    <source>
        <strain evidence="1">417</strain>
        <tissue evidence="1">Liver</tissue>
    </source>
</reference>
<evidence type="ECO:0000313" key="2">
    <source>
        <dbReference type="Proteomes" id="UP000092124"/>
    </source>
</evidence>
<accession>A0A1A6HS25</accession>
<gene>
    <name evidence="1" type="ORF">A6R68_20746</name>
</gene>
<proteinExistence type="predicted"/>